<keyword evidence="2" id="KW-1185">Reference proteome</keyword>
<organism evidence="1 2">
    <name type="scientific">Rhodalgimonas zhirmunskyi</name>
    <dbReference type="NCBI Taxonomy" id="2964767"/>
    <lineage>
        <taxon>Bacteria</taxon>
        <taxon>Pseudomonadati</taxon>
        <taxon>Pseudomonadota</taxon>
        <taxon>Alphaproteobacteria</taxon>
        <taxon>Rhodobacterales</taxon>
        <taxon>Roseobacteraceae</taxon>
        <taxon>Rhodalgimonas</taxon>
    </lineage>
</organism>
<gene>
    <name evidence="1" type="ORF">NOI20_15845</name>
</gene>
<dbReference type="Proteomes" id="UP001227162">
    <property type="component" value="Unassembled WGS sequence"/>
</dbReference>
<comment type="caution">
    <text evidence="1">The sequence shown here is derived from an EMBL/GenBank/DDBJ whole genome shotgun (WGS) entry which is preliminary data.</text>
</comment>
<protein>
    <submittedName>
        <fullName evidence="1">Histidinol phosphate aminotransferase</fullName>
    </submittedName>
</protein>
<reference evidence="1" key="1">
    <citation type="submission" date="2022-07" db="EMBL/GenBank/DDBJ databases">
        <authorList>
            <person name="Otstavnykh N."/>
            <person name="Isaeva M."/>
            <person name="Bystritskaya E."/>
        </authorList>
    </citation>
    <scope>NUCLEOTIDE SEQUENCE</scope>
    <source>
        <strain evidence="1">10Alg 79</strain>
    </source>
</reference>
<dbReference type="AlphaFoldDB" id="A0AAJ1UGC9"/>
<dbReference type="EMBL" id="JANFFA010000005">
    <property type="protein sequence ID" value="MDQ2095591.1"/>
    <property type="molecule type" value="Genomic_DNA"/>
</dbReference>
<name>A0AAJ1UGC9_9RHOB</name>
<keyword evidence="1" id="KW-0032">Aminotransferase</keyword>
<keyword evidence="1" id="KW-0808">Transferase</keyword>
<accession>A0AAJ1UGC9</accession>
<proteinExistence type="predicted"/>
<dbReference type="GO" id="GO:0008483">
    <property type="term" value="F:transaminase activity"/>
    <property type="evidence" value="ECO:0007669"/>
    <property type="project" value="UniProtKB-KW"/>
</dbReference>
<reference evidence="1" key="2">
    <citation type="submission" date="2023-04" db="EMBL/GenBank/DDBJ databases">
        <title>'Rhodoalgimonas zhirmunskyi' gen. nov., isolated from a red alga.</title>
        <authorList>
            <person name="Nedashkovskaya O.I."/>
            <person name="Otstavnykh N.Y."/>
            <person name="Bystritskaya E.P."/>
            <person name="Balabanova L.A."/>
            <person name="Isaeva M.P."/>
        </authorList>
    </citation>
    <scope>NUCLEOTIDE SEQUENCE</scope>
    <source>
        <strain evidence="1">10Alg 79</strain>
    </source>
</reference>
<evidence type="ECO:0000313" key="2">
    <source>
        <dbReference type="Proteomes" id="UP001227162"/>
    </source>
</evidence>
<sequence length="62" mass="7233">MYDRPLRLTARTALLTLGFINLLWSLALLWASFGLPAVLTVAVLLDYMITRFAHRLRRQRMD</sequence>
<evidence type="ECO:0000313" key="1">
    <source>
        <dbReference type="EMBL" id="MDQ2095591.1"/>
    </source>
</evidence>